<feature type="transmembrane region" description="Helical" evidence="8">
    <location>
        <begin position="12"/>
        <end position="36"/>
    </location>
</feature>
<evidence type="ECO:0000256" key="1">
    <source>
        <dbReference type="ARBA" id="ARBA00004651"/>
    </source>
</evidence>
<feature type="transmembrane region" description="Helical" evidence="8">
    <location>
        <begin position="42"/>
        <end position="59"/>
    </location>
</feature>
<organism evidence="11 12">
    <name type="scientific">Anaerospora hongkongensis</name>
    <dbReference type="NCBI Taxonomy" id="244830"/>
    <lineage>
        <taxon>Bacteria</taxon>
        <taxon>Bacillati</taxon>
        <taxon>Bacillota</taxon>
        <taxon>Negativicutes</taxon>
        <taxon>Selenomonadales</taxon>
        <taxon>Sporomusaceae</taxon>
        <taxon>Anaerospora</taxon>
    </lineage>
</organism>
<dbReference type="FunFam" id="3.30.70.1350:FF:000002">
    <property type="entry name" value="Ferrous-iron efflux pump FieF"/>
    <property type="match status" value="1"/>
</dbReference>
<dbReference type="InterPro" id="IPR058533">
    <property type="entry name" value="Cation_efflux_TM"/>
</dbReference>
<dbReference type="GO" id="GO:0015341">
    <property type="term" value="F:zinc efflux antiporter activity"/>
    <property type="evidence" value="ECO:0007669"/>
    <property type="project" value="TreeGrafter"/>
</dbReference>
<keyword evidence="4" id="KW-1003">Cell membrane</keyword>
<evidence type="ECO:0000256" key="8">
    <source>
        <dbReference type="SAM" id="Phobius"/>
    </source>
</evidence>
<evidence type="ECO:0000259" key="9">
    <source>
        <dbReference type="Pfam" id="PF01545"/>
    </source>
</evidence>
<dbReference type="Proteomes" id="UP000295063">
    <property type="component" value="Unassembled WGS sequence"/>
</dbReference>
<dbReference type="NCBIfam" id="TIGR01297">
    <property type="entry name" value="CDF"/>
    <property type="match status" value="1"/>
</dbReference>
<evidence type="ECO:0000259" key="10">
    <source>
        <dbReference type="Pfam" id="PF16916"/>
    </source>
</evidence>
<feature type="domain" description="Cation efflux protein transmembrane" evidence="9">
    <location>
        <begin position="14"/>
        <end position="205"/>
    </location>
</feature>
<dbReference type="Gene3D" id="1.20.1510.10">
    <property type="entry name" value="Cation efflux protein transmembrane domain"/>
    <property type="match status" value="1"/>
</dbReference>
<dbReference type="Pfam" id="PF01545">
    <property type="entry name" value="Cation_efflux"/>
    <property type="match status" value="1"/>
</dbReference>
<dbReference type="GO" id="GO:0015093">
    <property type="term" value="F:ferrous iron transmembrane transporter activity"/>
    <property type="evidence" value="ECO:0007669"/>
    <property type="project" value="TreeGrafter"/>
</dbReference>
<dbReference type="EMBL" id="SLUI01000015">
    <property type="protein sequence ID" value="TCL34467.1"/>
    <property type="molecule type" value="Genomic_DNA"/>
</dbReference>
<dbReference type="RefSeq" id="WP_132082876.1">
    <property type="nucleotide sequence ID" value="NZ_DALZLR010000003.1"/>
</dbReference>
<evidence type="ECO:0000256" key="7">
    <source>
        <dbReference type="ARBA" id="ARBA00023136"/>
    </source>
</evidence>
<dbReference type="PANTHER" id="PTHR43840:SF15">
    <property type="entry name" value="MITOCHONDRIAL METAL TRANSPORTER 1-RELATED"/>
    <property type="match status" value="1"/>
</dbReference>
<evidence type="ECO:0000256" key="2">
    <source>
        <dbReference type="ARBA" id="ARBA00008114"/>
    </source>
</evidence>
<dbReference type="FunFam" id="1.20.1510.10:FF:000006">
    <property type="entry name" value="Divalent cation efflux transporter"/>
    <property type="match status" value="1"/>
</dbReference>
<feature type="domain" description="Cation efflux protein cytoplasmic" evidence="10">
    <location>
        <begin position="210"/>
        <end position="287"/>
    </location>
</feature>
<keyword evidence="3" id="KW-0813">Transport</keyword>
<keyword evidence="12" id="KW-1185">Reference proteome</keyword>
<evidence type="ECO:0000256" key="3">
    <source>
        <dbReference type="ARBA" id="ARBA00022448"/>
    </source>
</evidence>
<dbReference type="Gene3D" id="3.30.70.1350">
    <property type="entry name" value="Cation efflux protein, cytoplasmic domain"/>
    <property type="match status" value="1"/>
</dbReference>
<evidence type="ECO:0000256" key="6">
    <source>
        <dbReference type="ARBA" id="ARBA00022989"/>
    </source>
</evidence>
<evidence type="ECO:0000313" key="12">
    <source>
        <dbReference type="Proteomes" id="UP000295063"/>
    </source>
</evidence>
<dbReference type="InterPro" id="IPR036837">
    <property type="entry name" value="Cation_efflux_CTD_sf"/>
</dbReference>
<dbReference type="InterPro" id="IPR027470">
    <property type="entry name" value="Cation_efflux_CTD"/>
</dbReference>
<dbReference type="InterPro" id="IPR027469">
    <property type="entry name" value="Cation_efflux_TMD_sf"/>
</dbReference>
<dbReference type="SUPFAM" id="SSF161111">
    <property type="entry name" value="Cation efflux protein transmembrane domain-like"/>
    <property type="match status" value="1"/>
</dbReference>
<dbReference type="GO" id="GO:0006882">
    <property type="term" value="P:intracellular zinc ion homeostasis"/>
    <property type="evidence" value="ECO:0007669"/>
    <property type="project" value="TreeGrafter"/>
</dbReference>
<comment type="similarity">
    <text evidence="2">Belongs to the cation diffusion facilitator (CDF) transporter (TC 2.A.4) family.</text>
</comment>
<dbReference type="AlphaFoldDB" id="A0A4R1Q0V2"/>
<proteinExistence type="inferred from homology"/>
<gene>
    <name evidence="11" type="ORF">EV210_11552</name>
</gene>
<comment type="caution">
    <text evidence="11">The sequence shown here is derived from an EMBL/GenBank/DDBJ whole genome shotgun (WGS) entry which is preliminary data.</text>
</comment>
<sequence>MESYNQLKKNTARLSVISNSLLVILKLVVGLLTGAVSIVSEAAHSAVDLIAAIIAFYAVKKSSKPPDDDHAYGHGKYENLSAAIEAFLIILAALWIVYEAVVKLQSPQAPEMLEYGIAVMLISIGVNYWVSGKLLAVAHETESHALEADALHLRADIWTSVGVLAGLSIMKVTGLNWLDPVIAIAVSIIVFKAGYEMTRKSLYELTDVSLPEEEENIIKEILDSHPEVINFHQLRTRRSGSRRLIDVHLVLNKNMHLNQAHAICDQLEAIITVELGNCDVVIHIEPCDYHEDFGYCPIDGSETNK</sequence>
<evidence type="ECO:0000256" key="5">
    <source>
        <dbReference type="ARBA" id="ARBA00022692"/>
    </source>
</evidence>
<accession>A0A4R1Q0V2</accession>
<evidence type="ECO:0000256" key="4">
    <source>
        <dbReference type="ARBA" id="ARBA00022475"/>
    </source>
</evidence>
<keyword evidence="7 8" id="KW-0472">Membrane</keyword>
<dbReference type="GO" id="GO:0015086">
    <property type="term" value="F:cadmium ion transmembrane transporter activity"/>
    <property type="evidence" value="ECO:0007669"/>
    <property type="project" value="TreeGrafter"/>
</dbReference>
<name>A0A4R1Q0V2_9FIRM</name>
<evidence type="ECO:0000313" key="11">
    <source>
        <dbReference type="EMBL" id="TCL34467.1"/>
    </source>
</evidence>
<dbReference type="OrthoDB" id="9806522at2"/>
<dbReference type="InterPro" id="IPR050291">
    <property type="entry name" value="CDF_Transporter"/>
</dbReference>
<dbReference type="PANTHER" id="PTHR43840">
    <property type="entry name" value="MITOCHONDRIAL METAL TRANSPORTER 1-RELATED"/>
    <property type="match status" value="1"/>
</dbReference>
<dbReference type="InterPro" id="IPR002524">
    <property type="entry name" value="Cation_efflux"/>
</dbReference>
<feature type="transmembrane region" description="Helical" evidence="8">
    <location>
        <begin position="80"/>
        <end position="100"/>
    </location>
</feature>
<keyword evidence="6 8" id="KW-1133">Transmembrane helix</keyword>
<reference evidence="11 12" key="1">
    <citation type="submission" date="2019-03" db="EMBL/GenBank/DDBJ databases">
        <title>Genomic Encyclopedia of Type Strains, Phase IV (KMG-IV): sequencing the most valuable type-strain genomes for metagenomic binning, comparative biology and taxonomic classification.</title>
        <authorList>
            <person name="Goeker M."/>
        </authorList>
    </citation>
    <scope>NUCLEOTIDE SEQUENCE [LARGE SCALE GENOMIC DNA]</scope>
    <source>
        <strain evidence="11 12">DSM 15969</strain>
    </source>
</reference>
<comment type="subcellular location">
    <subcellularLocation>
        <location evidence="1">Cell membrane</location>
        <topology evidence="1">Multi-pass membrane protein</topology>
    </subcellularLocation>
</comment>
<protein>
    <submittedName>
        <fullName evidence="11">Cation diffusion facilitator family transporter</fullName>
    </submittedName>
</protein>
<dbReference type="SUPFAM" id="SSF160240">
    <property type="entry name" value="Cation efflux protein cytoplasmic domain-like"/>
    <property type="match status" value="1"/>
</dbReference>
<keyword evidence="5 8" id="KW-0812">Transmembrane</keyword>
<dbReference type="GO" id="GO:0005886">
    <property type="term" value="C:plasma membrane"/>
    <property type="evidence" value="ECO:0007669"/>
    <property type="project" value="UniProtKB-SubCell"/>
</dbReference>
<feature type="transmembrane region" description="Helical" evidence="8">
    <location>
        <begin position="112"/>
        <end position="130"/>
    </location>
</feature>
<dbReference type="Pfam" id="PF16916">
    <property type="entry name" value="ZT_dimer"/>
    <property type="match status" value="1"/>
</dbReference>